<evidence type="ECO:0000313" key="7">
    <source>
        <dbReference type="EMBL" id="KYR02270.1"/>
    </source>
</evidence>
<feature type="transmembrane region" description="Helical" evidence="6">
    <location>
        <begin position="224"/>
        <end position="243"/>
    </location>
</feature>
<dbReference type="InterPro" id="IPR036259">
    <property type="entry name" value="MFS_trans_sf"/>
</dbReference>
<dbReference type="Gene3D" id="1.20.1250.20">
    <property type="entry name" value="MFS general substrate transporter like domains"/>
    <property type="match status" value="1"/>
</dbReference>
<dbReference type="OrthoDB" id="28755at2759"/>
<dbReference type="GO" id="GO:0008506">
    <property type="term" value="F:sucrose:proton symporter activity"/>
    <property type="evidence" value="ECO:0007669"/>
    <property type="project" value="TreeGrafter"/>
</dbReference>
<evidence type="ECO:0000256" key="1">
    <source>
        <dbReference type="ARBA" id="ARBA00004141"/>
    </source>
</evidence>
<organism evidence="7 8">
    <name type="scientific">Tieghemostelium lacteum</name>
    <name type="common">Slime mold</name>
    <name type="synonym">Dictyostelium lacteum</name>
    <dbReference type="NCBI Taxonomy" id="361077"/>
    <lineage>
        <taxon>Eukaryota</taxon>
        <taxon>Amoebozoa</taxon>
        <taxon>Evosea</taxon>
        <taxon>Eumycetozoa</taxon>
        <taxon>Dictyostelia</taxon>
        <taxon>Dictyosteliales</taxon>
        <taxon>Raperosteliaceae</taxon>
        <taxon>Tieghemostelium</taxon>
    </lineage>
</organism>
<feature type="transmembrane region" description="Helical" evidence="6">
    <location>
        <begin position="113"/>
        <end position="133"/>
    </location>
</feature>
<feature type="transmembrane region" description="Helical" evidence="6">
    <location>
        <begin position="316"/>
        <end position="334"/>
    </location>
</feature>
<dbReference type="SUPFAM" id="SSF103473">
    <property type="entry name" value="MFS general substrate transporter"/>
    <property type="match status" value="1"/>
</dbReference>
<dbReference type="AlphaFoldDB" id="A0A152A7Q9"/>
<dbReference type="PANTHER" id="PTHR19432:SF26">
    <property type="entry name" value="MAJOR FACILITATOR SUPERFAMILY (MFS) PROFILE DOMAIN-CONTAINING PROTEIN"/>
    <property type="match status" value="1"/>
</dbReference>
<evidence type="ECO:0000256" key="3">
    <source>
        <dbReference type="ARBA" id="ARBA00022692"/>
    </source>
</evidence>
<feature type="transmembrane region" description="Helical" evidence="6">
    <location>
        <begin position="38"/>
        <end position="56"/>
    </location>
</feature>
<keyword evidence="8" id="KW-1185">Reference proteome</keyword>
<feature type="transmembrane region" description="Helical" evidence="6">
    <location>
        <begin position="437"/>
        <end position="458"/>
    </location>
</feature>
<keyword evidence="2" id="KW-0813">Transport</keyword>
<dbReference type="InParanoid" id="A0A152A7Q9"/>
<evidence type="ECO:0000256" key="6">
    <source>
        <dbReference type="SAM" id="Phobius"/>
    </source>
</evidence>
<feature type="transmembrane region" description="Helical" evidence="6">
    <location>
        <begin position="76"/>
        <end position="101"/>
    </location>
</feature>
<evidence type="ECO:0000256" key="4">
    <source>
        <dbReference type="ARBA" id="ARBA00022989"/>
    </source>
</evidence>
<comment type="subcellular location">
    <subcellularLocation>
        <location evidence="1">Membrane</location>
        <topology evidence="1">Multi-pass membrane protein</topology>
    </subcellularLocation>
</comment>
<dbReference type="PANTHER" id="PTHR19432">
    <property type="entry name" value="SUGAR TRANSPORTER"/>
    <property type="match status" value="1"/>
</dbReference>
<feature type="transmembrane region" description="Helical" evidence="6">
    <location>
        <begin position="346"/>
        <end position="365"/>
    </location>
</feature>
<dbReference type="Pfam" id="PF13347">
    <property type="entry name" value="MFS_2"/>
    <property type="match status" value="1"/>
</dbReference>
<dbReference type="FunCoup" id="A0A152A7Q9">
    <property type="interactions" value="26"/>
</dbReference>
<evidence type="ECO:0000313" key="8">
    <source>
        <dbReference type="Proteomes" id="UP000076078"/>
    </source>
</evidence>
<proteinExistence type="predicted"/>
<feature type="transmembrane region" description="Helical" evidence="6">
    <location>
        <begin position="195"/>
        <end position="218"/>
    </location>
</feature>
<sequence length="478" mass="51829">MMEINNSDKDGYKNIVIEDSGASQPKKQFESTSQMVKFIFWLFCVCCSLAGVQFVYSTQYALGTPLFVNKFKMSPSTVTFIQSTAGPIAGFIIQPIVGVYSDACKSSFGRRRPFILTGAIMAIVSLLLIAFSPELGELMGDNDDGLYASDHKAGIAVAVTGFWIINFAVNVIMGPTRSLISDIVESDKQHFGNSMAVNTMGLASVIACVLGAQLATLANPYRNLFVIAAAFVGASVLPTLIAGKEKQLPADHPSVTSPIQVFTKIGYAFKTMPRDLGLISIVFFISWFGYSPNMVSTTTYFATNVEPNDQVAGIKYGFYAIAAFSAVSFLFSFFSPKLIHLLGARFVYSITQAIAGVSFILLLVFDRPQPWLAIMLNGFIGFNFTCFNSIPYALAIEVIDKKDAGLYMGVLNSSAVVSQTISIFTAGRIESWKNEDVAWAIAYGGIFSLLGAIVAWILPTPKSLQSSKDDENKPLLGQ</sequence>
<feature type="transmembrane region" description="Helical" evidence="6">
    <location>
        <begin position="371"/>
        <end position="394"/>
    </location>
</feature>
<dbReference type="Proteomes" id="UP000076078">
    <property type="component" value="Unassembled WGS sequence"/>
</dbReference>
<keyword evidence="4 6" id="KW-1133">Transmembrane helix</keyword>
<dbReference type="EMBL" id="LODT01000004">
    <property type="protein sequence ID" value="KYR02270.1"/>
    <property type="molecule type" value="Genomic_DNA"/>
</dbReference>
<name>A0A152A7Q9_TIELA</name>
<keyword evidence="3 6" id="KW-0812">Transmembrane</keyword>
<reference evidence="7 8" key="1">
    <citation type="submission" date="2015-12" db="EMBL/GenBank/DDBJ databases">
        <title>Dictyostelia acquired genes for synthesis and detection of signals that induce cell-type specialization by lateral gene transfer from prokaryotes.</title>
        <authorList>
            <person name="Gloeckner G."/>
            <person name="Schaap P."/>
        </authorList>
    </citation>
    <scope>NUCLEOTIDE SEQUENCE [LARGE SCALE GENOMIC DNA]</scope>
    <source>
        <strain evidence="7 8">TK</strain>
    </source>
</reference>
<comment type="caution">
    <text evidence="7">The sequence shown here is derived from an EMBL/GenBank/DDBJ whole genome shotgun (WGS) entry which is preliminary data.</text>
</comment>
<protein>
    <recommendedName>
        <fullName evidence="9">Major facilitator superfamily (MFS) profile domain-containing protein</fullName>
    </recommendedName>
</protein>
<feature type="transmembrane region" description="Helical" evidence="6">
    <location>
        <begin position="153"/>
        <end position="174"/>
    </location>
</feature>
<evidence type="ECO:0000256" key="5">
    <source>
        <dbReference type="ARBA" id="ARBA00023136"/>
    </source>
</evidence>
<evidence type="ECO:0008006" key="9">
    <source>
        <dbReference type="Google" id="ProtNLM"/>
    </source>
</evidence>
<feature type="transmembrane region" description="Helical" evidence="6">
    <location>
        <begin position="276"/>
        <end position="296"/>
    </location>
</feature>
<feature type="transmembrane region" description="Helical" evidence="6">
    <location>
        <begin position="406"/>
        <end position="425"/>
    </location>
</feature>
<accession>A0A152A7Q9</accession>
<keyword evidence="5 6" id="KW-0472">Membrane</keyword>
<evidence type="ECO:0000256" key="2">
    <source>
        <dbReference type="ARBA" id="ARBA00022448"/>
    </source>
</evidence>
<dbReference type="GO" id="GO:0016020">
    <property type="term" value="C:membrane"/>
    <property type="evidence" value="ECO:0007669"/>
    <property type="project" value="UniProtKB-SubCell"/>
</dbReference>
<gene>
    <name evidence="7" type="ORF">DLAC_01100</name>
</gene>
<dbReference type="OMA" id="LSMPYAM"/>